<dbReference type="NCBIfam" id="TIGR02116">
    <property type="entry name" value="toxin_Txe_YoeB"/>
    <property type="match status" value="1"/>
</dbReference>
<dbReference type="NCBIfam" id="TIGR02385">
    <property type="entry name" value="RelE_StbE"/>
    <property type="match status" value="1"/>
</dbReference>
<evidence type="ECO:0000256" key="3">
    <source>
        <dbReference type="ARBA" id="ARBA00022722"/>
    </source>
</evidence>
<comment type="similarity">
    <text evidence="1">Belongs to the YoeB family.</text>
</comment>
<dbReference type="Proteomes" id="UP000254082">
    <property type="component" value="Unassembled WGS sequence"/>
</dbReference>
<dbReference type="PANTHER" id="PTHR38039:SF1">
    <property type="entry name" value="TOXIN YOEB"/>
    <property type="match status" value="1"/>
</dbReference>
<proteinExistence type="inferred from homology"/>
<dbReference type="PANTHER" id="PTHR38039">
    <property type="entry name" value="TOXIN YOEB"/>
    <property type="match status" value="1"/>
</dbReference>
<dbReference type="InterPro" id="IPR007712">
    <property type="entry name" value="RelE/ParE_toxin"/>
</dbReference>
<dbReference type="SUPFAM" id="SSF143011">
    <property type="entry name" value="RelE-like"/>
    <property type="match status" value="1"/>
</dbReference>
<evidence type="ECO:0000256" key="7">
    <source>
        <dbReference type="ARBA" id="ARBA00050056"/>
    </source>
</evidence>
<dbReference type="EMBL" id="UHFA01000002">
    <property type="protein sequence ID" value="SUN36542.1"/>
    <property type="molecule type" value="Genomic_DNA"/>
</dbReference>
<dbReference type="Pfam" id="PF06769">
    <property type="entry name" value="YoeB_toxin"/>
    <property type="match status" value="1"/>
</dbReference>
<name>A0A380JGL4_STRDO</name>
<dbReference type="GO" id="GO:0006401">
    <property type="term" value="P:RNA catabolic process"/>
    <property type="evidence" value="ECO:0007669"/>
    <property type="project" value="InterPro"/>
</dbReference>
<dbReference type="GO" id="GO:0004519">
    <property type="term" value="F:endonuclease activity"/>
    <property type="evidence" value="ECO:0007669"/>
    <property type="project" value="UniProtKB-KW"/>
</dbReference>
<protein>
    <recommendedName>
        <fullName evidence="7">Endoribonuclease YoeB</fullName>
    </recommendedName>
    <alternativeName>
        <fullName evidence="6">Putative mRNA interferase YoeB</fullName>
    </alternativeName>
</protein>
<reference evidence="8 9" key="1">
    <citation type="submission" date="2018-06" db="EMBL/GenBank/DDBJ databases">
        <authorList>
            <consortium name="Pathogen Informatics"/>
            <person name="Doyle S."/>
        </authorList>
    </citation>
    <scope>NUCLEOTIDE SEQUENCE [LARGE SCALE GENOMIC DNA]</scope>
    <source>
        <strain evidence="9">NCTC 11391</strain>
    </source>
</reference>
<keyword evidence="4" id="KW-0255">Endonuclease</keyword>
<keyword evidence="3" id="KW-0540">Nuclease</keyword>
<organism evidence="8 9">
    <name type="scientific">Streptococcus downei MFe28</name>
    <dbReference type="NCBI Taxonomy" id="764290"/>
    <lineage>
        <taxon>Bacteria</taxon>
        <taxon>Bacillati</taxon>
        <taxon>Bacillota</taxon>
        <taxon>Bacilli</taxon>
        <taxon>Lactobacillales</taxon>
        <taxon>Streptococcaceae</taxon>
        <taxon>Streptococcus</taxon>
    </lineage>
</organism>
<sequence>MTYRLIYSKKALSDIQKLKAANLTTRAKNLTELLRDNPYQNPPRYEKLVGNLSGAYSRRINRKHRLVYQVDDEKKLVRILSLWSQL</sequence>
<dbReference type="AlphaFoldDB" id="A0A380JGL4"/>
<evidence type="ECO:0000256" key="1">
    <source>
        <dbReference type="ARBA" id="ARBA00008172"/>
    </source>
</evidence>
<dbReference type="InterPro" id="IPR035093">
    <property type="entry name" value="RelE/ParE_toxin_dom_sf"/>
</dbReference>
<gene>
    <name evidence="8" type="primary">yoeB</name>
    <name evidence="8" type="ORF">NCTC11391_01538</name>
</gene>
<keyword evidence="5 8" id="KW-0378">Hydrolase</keyword>
<evidence type="ECO:0000313" key="8">
    <source>
        <dbReference type="EMBL" id="SUN36542.1"/>
    </source>
</evidence>
<dbReference type="Gene3D" id="3.30.2310.20">
    <property type="entry name" value="RelE-like"/>
    <property type="match status" value="1"/>
</dbReference>
<keyword evidence="9" id="KW-1185">Reference proteome</keyword>
<evidence type="ECO:0000256" key="5">
    <source>
        <dbReference type="ARBA" id="ARBA00022801"/>
    </source>
</evidence>
<dbReference type="InterPro" id="IPR009614">
    <property type="entry name" value="YoeB_toxin"/>
</dbReference>
<evidence type="ECO:0000256" key="4">
    <source>
        <dbReference type="ARBA" id="ARBA00022759"/>
    </source>
</evidence>
<evidence type="ECO:0000256" key="6">
    <source>
        <dbReference type="ARBA" id="ARBA00030388"/>
    </source>
</evidence>
<keyword evidence="2" id="KW-1277">Toxin-antitoxin system</keyword>
<dbReference type="GO" id="GO:0016787">
    <property type="term" value="F:hydrolase activity"/>
    <property type="evidence" value="ECO:0007669"/>
    <property type="project" value="UniProtKB-KW"/>
</dbReference>
<accession>A0A380JGL4</accession>
<evidence type="ECO:0000256" key="2">
    <source>
        <dbReference type="ARBA" id="ARBA00022649"/>
    </source>
</evidence>
<evidence type="ECO:0000313" key="9">
    <source>
        <dbReference type="Proteomes" id="UP000254082"/>
    </source>
</evidence>
<dbReference type="OrthoDB" id="9801102at2"/>
<dbReference type="GO" id="GO:0045892">
    <property type="term" value="P:negative regulation of DNA-templated transcription"/>
    <property type="evidence" value="ECO:0007669"/>
    <property type="project" value="TreeGrafter"/>
</dbReference>